<gene>
    <name evidence="2" type="ORF">BDV98DRAFT_576980</name>
</gene>
<dbReference type="EMBL" id="ML178871">
    <property type="protein sequence ID" value="TFK95886.1"/>
    <property type="molecule type" value="Genomic_DNA"/>
</dbReference>
<keyword evidence="3" id="KW-1185">Reference proteome</keyword>
<organism evidence="2 3">
    <name type="scientific">Pterulicium gracile</name>
    <dbReference type="NCBI Taxonomy" id="1884261"/>
    <lineage>
        <taxon>Eukaryota</taxon>
        <taxon>Fungi</taxon>
        <taxon>Dikarya</taxon>
        <taxon>Basidiomycota</taxon>
        <taxon>Agaricomycotina</taxon>
        <taxon>Agaricomycetes</taxon>
        <taxon>Agaricomycetidae</taxon>
        <taxon>Agaricales</taxon>
        <taxon>Pleurotineae</taxon>
        <taxon>Pterulaceae</taxon>
        <taxon>Pterulicium</taxon>
    </lineage>
</organism>
<reference evidence="2 3" key="1">
    <citation type="journal article" date="2019" name="Nat. Ecol. Evol.">
        <title>Megaphylogeny resolves global patterns of mushroom evolution.</title>
        <authorList>
            <person name="Varga T."/>
            <person name="Krizsan K."/>
            <person name="Foldi C."/>
            <person name="Dima B."/>
            <person name="Sanchez-Garcia M."/>
            <person name="Sanchez-Ramirez S."/>
            <person name="Szollosi G.J."/>
            <person name="Szarkandi J.G."/>
            <person name="Papp V."/>
            <person name="Albert L."/>
            <person name="Andreopoulos W."/>
            <person name="Angelini C."/>
            <person name="Antonin V."/>
            <person name="Barry K.W."/>
            <person name="Bougher N.L."/>
            <person name="Buchanan P."/>
            <person name="Buyck B."/>
            <person name="Bense V."/>
            <person name="Catcheside P."/>
            <person name="Chovatia M."/>
            <person name="Cooper J."/>
            <person name="Damon W."/>
            <person name="Desjardin D."/>
            <person name="Finy P."/>
            <person name="Geml J."/>
            <person name="Haridas S."/>
            <person name="Hughes K."/>
            <person name="Justo A."/>
            <person name="Karasinski D."/>
            <person name="Kautmanova I."/>
            <person name="Kiss B."/>
            <person name="Kocsube S."/>
            <person name="Kotiranta H."/>
            <person name="LaButti K.M."/>
            <person name="Lechner B.E."/>
            <person name="Liimatainen K."/>
            <person name="Lipzen A."/>
            <person name="Lukacs Z."/>
            <person name="Mihaltcheva S."/>
            <person name="Morgado L.N."/>
            <person name="Niskanen T."/>
            <person name="Noordeloos M.E."/>
            <person name="Ohm R.A."/>
            <person name="Ortiz-Santana B."/>
            <person name="Ovrebo C."/>
            <person name="Racz N."/>
            <person name="Riley R."/>
            <person name="Savchenko A."/>
            <person name="Shiryaev A."/>
            <person name="Soop K."/>
            <person name="Spirin V."/>
            <person name="Szebenyi C."/>
            <person name="Tomsovsky M."/>
            <person name="Tulloss R.E."/>
            <person name="Uehling J."/>
            <person name="Grigoriev I.V."/>
            <person name="Vagvolgyi C."/>
            <person name="Papp T."/>
            <person name="Martin F.M."/>
            <person name="Miettinen O."/>
            <person name="Hibbett D.S."/>
            <person name="Nagy L.G."/>
        </authorList>
    </citation>
    <scope>NUCLEOTIDE SEQUENCE [LARGE SCALE GENOMIC DNA]</scope>
    <source>
        <strain evidence="2 3">CBS 309.79</strain>
    </source>
</reference>
<evidence type="ECO:0000313" key="3">
    <source>
        <dbReference type="Proteomes" id="UP000305067"/>
    </source>
</evidence>
<feature type="compositionally biased region" description="Low complexity" evidence="1">
    <location>
        <begin position="129"/>
        <end position="146"/>
    </location>
</feature>
<sequence>MRTEYGLASSTKWWCRSAAIVQAMRDPGALRCWWASMRVWIWGPTPSQWNRRRQPEPTPYSSSYQCFPGRRASVPRPTLPSSRHRRAGPWRATVPALTPIPPLPGLAHPHSTVPSTASSSYPHAPDPAPSLNQSPSPSPPQNQWAPRSKASLRIHTSPHPPSTSTTELTAHFTATKNFRSHRDSEF</sequence>
<evidence type="ECO:0000313" key="2">
    <source>
        <dbReference type="EMBL" id="TFK95886.1"/>
    </source>
</evidence>
<dbReference type="Proteomes" id="UP000305067">
    <property type="component" value="Unassembled WGS sequence"/>
</dbReference>
<feature type="region of interest" description="Disordered" evidence="1">
    <location>
        <begin position="46"/>
        <end position="186"/>
    </location>
</feature>
<name>A0A5C3Q2Z1_9AGAR</name>
<protein>
    <submittedName>
        <fullName evidence="2">Uncharacterized protein</fullName>
    </submittedName>
</protein>
<dbReference type="AlphaFoldDB" id="A0A5C3Q2Z1"/>
<feature type="compositionally biased region" description="Polar residues" evidence="1">
    <location>
        <begin position="112"/>
        <end position="121"/>
    </location>
</feature>
<accession>A0A5C3Q2Z1</accession>
<evidence type="ECO:0000256" key="1">
    <source>
        <dbReference type="SAM" id="MobiDB-lite"/>
    </source>
</evidence>
<proteinExistence type="predicted"/>